<comment type="function">
    <text evidence="5">Effector that suppresses plant defense responses during pathogen infection.</text>
</comment>
<name>A0A225WQM5_9STRA</name>
<evidence type="ECO:0000256" key="5">
    <source>
        <dbReference type="RuleBase" id="RU367124"/>
    </source>
</evidence>
<dbReference type="GO" id="GO:0005576">
    <property type="term" value="C:extracellular region"/>
    <property type="evidence" value="ECO:0007669"/>
    <property type="project" value="UniProtKB-SubCell"/>
</dbReference>
<dbReference type="InterPro" id="IPR031825">
    <property type="entry name" value="RXLR"/>
</dbReference>
<reference evidence="7" key="1">
    <citation type="submission" date="2017-03" db="EMBL/GenBank/DDBJ databases">
        <title>Phytopthora megakarya and P. palmivora, two closely related causual agents of cacao black pod achieved similar genome size and gene model numbers by different mechanisms.</title>
        <authorList>
            <person name="Ali S."/>
            <person name="Shao J."/>
            <person name="Larry D.J."/>
            <person name="Kronmiller B."/>
            <person name="Shen D."/>
            <person name="Strem M.D."/>
            <person name="Melnick R.L."/>
            <person name="Guiltinan M.J."/>
            <person name="Tyler B.M."/>
            <person name="Meinhardt L.W."/>
            <person name="Bailey B.A."/>
        </authorList>
    </citation>
    <scope>NUCLEOTIDE SEQUENCE [LARGE SCALE GENOMIC DNA]</scope>
    <source>
        <strain evidence="7">zdho120</strain>
    </source>
</reference>
<dbReference type="OrthoDB" id="10418722at2759"/>
<evidence type="ECO:0000256" key="4">
    <source>
        <dbReference type="ARBA" id="ARBA00022729"/>
    </source>
</evidence>
<evidence type="ECO:0000256" key="1">
    <source>
        <dbReference type="ARBA" id="ARBA00004613"/>
    </source>
</evidence>
<evidence type="ECO:0000313" key="7">
    <source>
        <dbReference type="Proteomes" id="UP000198211"/>
    </source>
</evidence>
<organism evidence="6 7">
    <name type="scientific">Phytophthora megakarya</name>
    <dbReference type="NCBI Taxonomy" id="4795"/>
    <lineage>
        <taxon>Eukaryota</taxon>
        <taxon>Sar</taxon>
        <taxon>Stramenopiles</taxon>
        <taxon>Oomycota</taxon>
        <taxon>Peronosporomycetes</taxon>
        <taxon>Peronosporales</taxon>
        <taxon>Peronosporaceae</taxon>
        <taxon>Phytophthora</taxon>
    </lineage>
</organism>
<dbReference type="EMBL" id="NBNE01000389">
    <property type="protein sequence ID" value="OWZ19884.1"/>
    <property type="molecule type" value="Genomic_DNA"/>
</dbReference>
<sequence>MRAFYFLLVVAATFLASSEALLSRLESDETHISQLTFSGQNNVHEKRFLRTDKETDDEERGGNEKWANIFTIWRNKADAIDVMGDWLNKLVPVEKVAQHLKVTSYNKNDQNFNALVTYVQMMNKKVLGEDMTRKAAKAYLKTHVFN</sequence>
<gene>
    <name evidence="6" type="ORF">PHMEG_0005801</name>
</gene>
<dbReference type="Proteomes" id="UP000198211">
    <property type="component" value="Unassembled WGS sequence"/>
</dbReference>
<keyword evidence="3 5" id="KW-0964">Secreted</keyword>
<evidence type="ECO:0000313" key="6">
    <source>
        <dbReference type="EMBL" id="OWZ19884.1"/>
    </source>
</evidence>
<dbReference type="AlphaFoldDB" id="A0A225WQM5"/>
<feature type="chain" id="PRO_5028513244" description="RxLR effector protein" evidence="5">
    <location>
        <begin position="21"/>
        <end position="146"/>
    </location>
</feature>
<comment type="subcellular location">
    <subcellularLocation>
        <location evidence="1 5">Secreted</location>
    </subcellularLocation>
</comment>
<dbReference type="Pfam" id="PF16810">
    <property type="entry name" value="RXLR"/>
    <property type="match status" value="1"/>
</dbReference>
<keyword evidence="7" id="KW-1185">Reference proteome</keyword>
<keyword evidence="4 5" id="KW-0732">Signal</keyword>
<comment type="similarity">
    <text evidence="2 5">Belongs to the RxLR effector family.</text>
</comment>
<accession>A0A225WQM5</accession>
<comment type="domain">
    <text evidence="5">The RxLR-dEER motif acts to carry the protein into the host cell cytoplasm through binding to cell surface phosphatidylinositol-3-phosphate.</text>
</comment>
<feature type="signal peptide" evidence="5">
    <location>
        <begin position="1"/>
        <end position="20"/>
    </location>
</feature>
<comment type="caution">
    <text evidence="6">The sequence shown here is derived from an EMBL/GenBank/DDBJ whole genome shotgun (WGS) entry which is preliminary data.</text>
</comment>
<proteinExistence type="inferred from homology"/>
<protein>
    <recommendedName>
        <fullName evidence="5">RxLR effector protein</fullName>
    </recommendedName>
</protein>
<evidence type="ECO:0000256" key="2">
    <source>
        <dbReference type="ARBA" id="ARBA00010400"/>
    </source>
</evidence>
<evidence type="ECO:0000256" key="3">
    <source>
        <dbReference type="ARBA" id="ARBA00022525"/>
    </source>
</evidence>